<dbReference type="EMBL" id="JADEYS010000005">
    <property type="protein sequence ID" value="MBE9397019.1"/>
    <property type="molecule type" value="Genomic_DNA"/>
</dbReference>
<keyword evidence="4" id="KW-1185">Reference proteome</keyword>
<dbReference type="Pfam" id="PF04023">
    <property type="entry name" value="FeoA"/>
    <property type="match status" value="1"/>
</dbReference>
<dbReference type="InterPro" id="IPR052713">
    <property type="entry name" value="FeoA"/>
</dbReference>
<evidence type="ECO:0000313" key="4">
    <source>
        <dbReference type="Proteomes" id="UP000640333"/>
    </source>
</evidence>
<dbReference type="PANTHER" id="PTHR42954:SF2">
    <property type="entry name" value="FE(2+) TRANSPORT PROTEIN A"/>
    <property type="match status" value="1"/>
</dbReference>
<comment type="caution">
    <text evidence="3">The sequence shown here is derived from an EMBL/GenBank/DDBJ whole genome shotgun (WGS) entry which is preliminary data.</text>
</comment>
<evidence type="ECO:0000313" key="3">
    <source>
        <dbReference type="EMBL" id="MBE9397019.1"/>
    </source>
</evidence>
<organism evidence="3 4">
    <name type="scientific">Pontibacterium sinense</name>
    <dbReference type="NCBI Taxonomy" id="2781979"/>
    <lineage>
        <taxon>Bacteria</taxon>
        <taxon>Pseudomonadati</taxon>
        <taxon>Pseudomonadota</taxon>
        <taxon>Gammaproteobacteria</taxon>
        <taxon>Oceanospirillales</taxon>
        <taxon>Oceanospirillaceae</taxon>
        <taxon>Pontibacterium</taxon>
    </lineage>
</organism>
<dbReference type="RefSeq" id="WP_193952567.1">
    <property type="nucleotide sequence ID" value="NZ_JADEYS010000005.1"/>
</dbReference>
<gene>
    <name evidence="3" type="ORF">IOQ59_07060</name>
</gene>
<feature type="domain" description="Ferrous iron transporter FeoA-like" evidence="2">
    <location>
        <begin position="1"/>
        <end position="73"/>
    </location>
</feature>
<dbReference type="InterPro" id="IPR007167">
    <property type="entry name" value="Fe-transptr_FeoA-like"/>
</dbReference>
<dbReference type="InterPro" id="IPR008988">
    <property type="entry name" value="Transcriptional_repressor_C"/>
</dbReference>
<dbReference type="SUPFAM" id="SSF50037">
    <property type="entry name" value="C-terminal domain of transcriptional repressors"/>
    <property type="match status" value="1"/>
</dbReference>
<keyword evidence="1" id="KW-0408">Iron</keyword>
<evidence type="ECO:0000259" key="2">
    <source>
        <dbReference type="SMART" id="SM00899"/>
    </source>
</evidence>
<reference evidence="3" key="1">
    <citation type="submission" date="2020-10" db="EMBL/GenBank/DDBJ databases">
        <title>Bacterium isolated from coastal waters sediment.</title>
        <authorList>
            <person name="Chen R.-J."/>
            <person name="Lu D.-C."/>
            <person name="Zhu K.-L."/>
            <person name="Du Z.-J."/>
        </authorList>
    </citation>
    <scope>NUCLEOTIDE SEQUENCE</scope>
    <source>
        <strain evidence="3">N1Y112</strain>
    </source>
</reference>
<dbReference type="PANTHER" id="PTHR42954">
    <property type="entry name" value="FE(2+) TRANSPORT PROTEIN A"/>
    <property type="match status" value="1"/>
</dbReference>
<proteinExistence type="predicted"/>
<dbReference type="GO" id="GO:0046914">
    <property type="term" value="F:transition metal ion binding"/>
    <property type="evidence" value="ECO:0007669"/>
    <property type="project" value="InterPro"/>
</dbReference>
<dbReference type="Gene3D" id="2.30.30.90">
    <property type="match status" value="1"/>
</dbReference>
<dbReference type="Proteomes" id="UP000640333">
    <property type="component" value="Unassembled WGS sequence"/>
</dbReference>
<sequence>MTLTDVAKKQTCRILAIKGPDNLRQRLTALGVLRGQRVRLSANTLWGNPRTYAIGRQQICLRNEDAVMVEVELCND</sequence>
<dbReference type="InterPro" id="IPR038157">
    <property type="entry name" value="FeoA_core_dom"/>
</dbReference>
<protein>
    <submittedName>
        <fullName evidence="3">Ferrous iron transport protein A</fullName>
    </submittedName>
</protein>
<evidence type="ECO:0000256" key="1">
    <source>
        <dbReference type="ARBA" id="ARBA00023004"/>
    </source>
</evidence>
<dbReference type="AlphaFoldDB" id="A0A8J7JYY5"/>
<accession>A0A8J7JYY5</accession>
<dbReference type="SMART" id="SM00899">
    <property type="entry name" value="FeoA"/>
    <property type="match status" value="1"/>
</dbReference>
<name>A0A8J7JYY5_9GAMM</name>